<dbReference type="Proteomes" id="UP000663845">
    <property type="component" value="Unassembled WGS sequence"/>
</dbReference>
<reference evidence="2" key="1">
    <citation type="submission" date="2021-02" db="EMBL/GenBank/DDBJ databases">
        <authorList>
            <person name="Nowell W R."/>
        </authorList>
    </citation>
    <scope>NUCLEOTIDE SEQUENCE</scope>
</reference>
<protein>
    <submittedName>
        <fullName evidence="2">Uncharacterized protein</fullName>
    </submittedName>
</protein>
<feature type="compositionally biased region" description="Polar residues" evidence="1">
    <location>
        <begin position="9"/>
        <end position="25"/>
    </location>
</feature>
<dbReference type="AlphaFoldDB" id="A0A815Y4S2"/>
<accession>A0A815Y4S2</accession>
<evidence type="ECO:0000313" key="2">
    <source>
        <dbReference type="EMBL" id="CAF1565984.1"/>
    </source>
</evidence>
<name>A0A815Y4S2_9BILA</name>
<evidence type="ECO:0000313" key="3">
    <source>
        <dbReference type="Proteomes" id="UP000663845"/>
    </source>
</evidence>
<organism evidence="2 3">
    <name type="scientific">Adineta steineri</name>
    <dbReference type="NCBI Taxonomy" id="433720"/>
    <lineage>
        <taxon>Eukaryota</taxon>
        <taxon>Metazoa</taxon>
        <taxon>Spiralia</taxon>
        <taxon>Gnathifera</taxon>
        <taxon>Rotifera</taxon>
        <taxon>Eurotatoria</taxon>
        <taxon>Bdelloidea</taxon>
        <taxon>Adinetida</taxon>
        <taxon>Adinetidae</taxon>
        <taxon>Adineta</taxon>
    </lineage>
</organism>
<dbReference type="EMBL" id="CAJNOG010007613">
    <property type="protein sequence ID" value="CAF1565984.1"/>
    <property type="molecule type" value="Genomic_DNA"/>
</dbReference>
<gene>
    <name evidence="2" type="ORF">JYZ213_LOCUS47133</name>
</gene>
<feature type="region of interest" description="Disordered" evidence="1">
    <location>
        <begin position="1"/>
        <end position="85"/>
    </location>
</feature>
<comment type="caution">
    <text evidence="2">The sequence shown here is derived from an EMBL/GenBank/DDBJ whole genome shotgun (WGS) entry which is preliminary data.</text>
</comment>
<evidence type="ECO:0000256" key="1">
    <source>
        <dbReference type="SAM" id="MobiDB-lite"/>
    </source>
</evidence>
<sequence length="85" mass="9211">PVTPPNVAALTNNHPSLSNFSQQARSILKKPPSNENSGSDMLYMPSSELPGLNEQRSGINFAAPQPPPRTTTPPGMYDDNDDDYL</sequence>
<feature type="non-terminal residue" evidence="2">
    <location>
        <position position="1"/>
    </location>
</feature>
<proteinExistence type="predicted"/>